<evidence type="ECO:0000313" key="7">
    <source>
        <dbReference type="EMBL" id="KAG6635075.1"/>
    </source>
</evidence>
<dbReference type="EMBL" id="CM031835">
    <property type="protein sequence ID" value="KAG6686414.1"/>
    <property type="molecule type" value="Genomic_DNA"/>
</dbReference>
<reference evidence="7" key="1">
    <citation type="submission" date="2020-12" db="EMBL/GenBank/DDBJ databases">
        <title>WGS assembly of Carya illinoinensis cv. Pawnee.</title>
        <authorList>
            <person name="Platts A."/>
            <person name="Shu S."/>
            <person name="Wright S."/>
            <person name="Barry K."/>
            <person name="Edger P."/>
            <person name="Pires J.C."/>
            <person name="Schmutz J."/>
        </authorList>
    </citation>
    <scope>NUCLEOTIDE SEQUENCE</scope>
    <source>
        <tissue evidence="7">Leaf</tissue>
    </source>
</reference>
<dbReference type="FunFam" id="1.10.630.10:FF:000011">
    <property type="entry name" value="Cytochrome P450 83B1"/>
    <property type="match status" value="1"/>
</dbReference>
<keyword evidence="3 4" id="KW-0408">Iron</keyword>
<dbReference type="Pfam" id="PF00067">
    <property type="entry name" value="p450"/>
    <property type="match status" value="1"/>
</dbReference>
<dbReference type="Proteomes" id="UP000811246">
    <property type="component" value="Chromosome 11"/>
</dbReference>
<dbReference type="PANTHER" id="PTHR47955:SF15">
    <property type="entry name" value="CYTOCHROME P450 71A2-LIKE"/>
    <property type="match status" value="1"/>
</dbReference>
<dbReference type="GO" id="GO:0004497">
    <property type="term" value="F:monooxygenase activity"/>
    <property type="evidence" value="ECO:0007669"/>
    <property type="project" value="UniProtKB-KW"/>
</dbReference>
<comment type="caution">
    <text evidence="7">The sequence shown here is derived from an EMBL/GenBank/DDBJ whole genome shotgun (WGS) entry which is preliminary data.</text>
</comment>
<proteinExistence type="inferred from homology"/>
<feature type="binding site" description="axial binding residue" evidence="4">
    <location>
        <position position="459"/>
    </location>
    <ligand>
        <name>heme</name>
        <dbReference type="ChEBI" id="CHEBI:30413"/>
    </ligand>
    <ligandPart>
        <name>Fe</name>
        <dbReference type="ChEBI" id="CHEBI:18248"/>
    </ligandPart>
</feature>
<dbReference type="GO" id="GO:0020037">
    <property type="term" value="F:heme binding"/>
    <property type="evidence" value="ECO:0007669"/>
    <property type="project" value="InterPro"/>
</dbReference>
<dbReference type="CDD" id="cd11072">
    <property type="entry name" value="CYP71-like"/>
    <property type="match status" value="1"/>
</dbReference>
<evidence type="ECO:0000256" key="3">
    <source>
        <dbReference type="ARBA" id="ARBA00023004"/>
    </source>
</evidence>
<evidence type="ECO:0000256" key="2">
    <source>
        <dbReference type="ARBA" id="ARBA00022723"/>
    </source>
</evidence>
<evidence type="ECO:0000256" key="1">
    <source>
        <dbReference type="ARBA" id="ARBA00010617"/>
    </source>
</evidence>
<dbReference type="PROSITE" id="PS00086">
    <property type="entry name" value="CYTOCHROME_P450"/>
    <property type="match status" value="1"/>
</dbReference>
<dbReference type="InterPro" id="IPR036396">
    <property type="entry name" value="Cyt_P450_sf"/>
</dbReference>
<comment type="cofactor">
    <cofactor evidence="4">
        <name>heme</name>
        <dbReference type="ChEBI" id="CHEBI:30413"/>
    </cofactor>
</comment>
<dbReference type="PRINTS" id="PR00385">
    <property type="entry name" value="P450"/>
</dbReference>
<keyword evidence="6" id="KW-0812">Transmembrane</keyword>
<dbReference type="PRINTS" id="PR00463">
    <property type="entry name" value="EP450I"/>
</dbReference>
<dbReference type="EMBL" id="CM031819">
    <property type="protein sequence ID" value="KAG6635075.1"/>
    <property type="molecule type" value="Genomic_DNA"/>
</dbReference>
<reference evidence="8" key="2">
    <citation type="submission" date="2021-01" db="EMBL/GenBank/DDBJ databases">
        <authorList>
            <person name="Lovell J.T."/>
            <person name="Bentley N."/>
            <person name="Bhattarai G."/>
            <person name="Jenkins J.W."/>
            <person name="Sreedasyam A."/>
            <person name="Alarcon Y."/>
            <person name="Bock C."/>
            <person name="Boston L."/>
            <person name="Carlson J."/>
            <person name="Cervantes K."/>
            <person name="Clermont K."/>
            <person name="Krom N."/>
            <person name="Kubenka K."/>
            <person name="Mamidi S."/>
            <person name="Mattison C."/>
            <person name="Monteros M."/>
            <person name="Pisani C."/>
            <person name="Plott C."/>
            <person name="Rajasekar S."/>
            <person name="Rhein H.S."/>
            <person name="Rohla C."/>
            <person name="Song M."/>
            <person name="Hilaire R.S."/>
            <person name="Shu S."/>
            <person name="Wells L."/>
            <person name="Wang X."/>
            <person name="Webber J."/>
            <person name="Heerema R.J."/>
            <person name="Klein P."/>
            <person name="Conner P."/>
            <person name="Grauke L."/>
            <person name="Grimwood J."/>
            <person name="Schmutz J."/>
            <person name="Randall J.J."/>
        </authorList>
    </citation>
    <scope>NUCLEOTIDE SEQUENCE</scope>
    <source>
        <tissue evidence="8">Leaf</tissue>
    </source>
</reference>
<dbReference type="SUPFAM" id="SSF48264">
    <property type="entry name" value="Cytochrome P450"/>
    <property type="match status" value="1"/>
</dbReference>
<name>A0A8T1NX97_CARIL</name>
<evidence type="ECO:0000256" key="6">
    <source>
        <dbReference type="SAM" id="Phobius"/>
    </source>
</evidence>
<evidence type="ECO:0000256" key="5">
    <source>
        <dbReference type="RuleBase" id="RU000461"/>
    </source>
</evidence>
<dbReference type="InterPro" id="IPR001128">
    <property type="entry name" value="Cyt_P450"/>
</dbReference>
<accession>A0A8T1NX97</accession>
<dbReference type="Gene3D" id="1.10.630.10">
    <property type="entry name" value="Cytochrome P450"/>
    <property type="match status" value="1"/>
</dbReference>
<keyword evidence="2 4" id="KW-0479">Metal-binding</keyword>
<dbReference type="Proteomes" id="UP000811609">
    <property type="component" value="Chromosome 11"/>
</dbReference>
<keyword evidence="5" id="KW-0503">Monooxygenase</keyword>
<dbReference type="PANTHER" id="PTHR47955">
    <property type="entry name" value="CYTOCHROME P450 FAMILY 71 PROTEIN"/>
    <property type="match status" value="1"/>
</dbReference>
<keyword evidence="4 5" id="KW-0349">Heme</keyword>
<dbReference type="OrthoDB" id="1470350at2759"/>
<organism evidence="7 9">
    <name type="scientific">Carya illinoinensis</name>
    <name type="common">Pecan</name>
    <dbReference type="NCBI Taxonomy" id="32201"/>
    <lineage>
        <taxon>Eukaryota</taxon>
        <taxon>Viridiplantae</taxon>
        <taxon>Streptophyta</taxon>
        <taxon>Embryophyta</taxon>
        <taxon>Tracheophyta</taxon>
        <taxon>Spermatophyta</taxon>
        <taxon>Magnoliopsida</taxon>
        <taxon>eudicotyledons</taxon>
        <taxon>Gunneridae</taxon>
        <taxon>Pentapetalae</taxon>
        <taxon>rosids</taxon>
        <taxon>fabids</taxon>
        <taxon>Fagales</taxon>
        <taxon>Juglandaceae</taxon>
        <taxon>Carya</taxon>
    </lineage>
</organism>
<keyword evidence="6" id="KW-1133">Transmembrane helix</keyword>
<evidence type="ECO:0008006" key="10">
    <source>
        <dbReference type="Google" id="ProtNLM"/>
    </source>
</evidence>
<dbReference type="GO" id="GO:0005506">
    <property type="term" value="F:iron ion binding"/>
    <property type="evidence" value="ECO:0007669"/>
    <property type="project" value="InterPro"/>
</dbReference>
<protein>
    <recommendedName>
        <fullName evidence="10">Cytochrome P450</fullName>
    </recommendedName>
</protein>
<dbReference type="InterPro" id="IPR002401">
    <property type="entry name" value="Cyt_P450_E_grp-I"/>
</dbReference>
<gene>
    <name evidence="7" type="ORF">CIPAW_11G018100</name>
    <name evidence="8" type="ORF">I3842_11G017800</name>
</gene>
<dbReference type="InterPro" id="IPR017972">
    <property type="entry name" value="Cyt_P450_CS"/>
</dbReference>
<sequence>MAQLQWLQRMWQELHELPINSLLSLLFCLFSILFIFKLLRRGKPKYHLPPSPPKLPIIGNLHQFGSLPHRSLRVLSKKYGPVMLLELGHVNTLVVSSVDMARELMKTQDIDFANRPQNTAAKILLYGCTDIGFAHYGEYWRQAKKICVLELLSIKRVQSFQHIREEEVAVLGDKIRKACVTQTPVNVSEMLIEISDNIISRCTLGQKIAEEDGKMTFGQLSRQVMVQLMKFCLGDFFPYLAWVDVLTGFISSVEGTFKELDRFFDQVIEDHKTIMESGVVDQSNKKDFVDILLHLQRDGMLDFAFTKDNLKAILLDMFLGGADTTSTALEWIMAELIKNPKIMKKAQDEIRGIVGKKSHIDLDDISKMDYLKCVINESLRLHPPTTLLTPRETATTVKFGGYDIPPKTTVFVNTWAIQRDPAVWENPDEFIPERFKNSPFDFRGQDFEFHPFGGGRRKCPGLAFAAASLDFLIANLLCWFDWRLPGDNVKPEDLDMDEIYGLTVPKKHHLYAIPTLYSA</sequence>
<keyword evidence="6" id="KW-0472">Membrane</keyword>
<keyword evidence="5" id="KW-0560">Oxidoreductase</keyword>
<dbReference type="GO" id="GO:0016705">
    <property type="term" value="F:oxidoreductase activity, acting on paired donors, with incorporation or reduction of molecular oxygen"/>
    <property type="evidence" value="ECO:0007669"/>
    <property type="project" value="InterPro"/>
</dbReference>
<comment type="similarity">
    <text evidence="1 5">Belongs to the cytochrome P450 family.</text>
</comment>
<evidence type="ECO:0000313" key="8">
    <source>
        <dbReference type="EMBL" id="KAG6686414.1"/>
    </source>
</evidence>
<feature type="transmembrane region" description="Helical" evidence="6">
    <location>
        <begin position="20"/>
        <end position="39"/>
    </location>
</feature>
<evidence type="ECO:0000313" key="9">
    <source>
        <dbReference type="Proteomes" id="UP000811609"/>
    </source>
</evidence>
<keyword evidence="9" id="KW-1185">Reference proteome</keyword>
<evidence type="ECO:0000256" key="4">
    <source>
        <dbReference type="PIRSR" id="PIRSR602401-1"/>
    </source>
</evidence>
<dbReference type="AlphaFoldDB" id="A0A8T1NX97"/>